<dbReference type="SUPFAM" id="SSF47986">
    <property type="entry name" value="DEATH domain"/>
    <property type="match status" value="1"/>
</dbReference>
<gene>
    <name evidence="1" type="ORF">M3P05_08320</name>
</gene>
<accession>A0ABT0PFE3</accession>
<proteinExistence type="predicted"/>
<reference evidence="1 2" key="1">
    <citation type="submission" date="2022-05" db="EMBL/GenBank/DDBJ databases">
        <authorList>
            <person name="Park J.-S."/>
        </authorList>
    </citation>
    <scope>NUCLEOTIDE SEQUENCE [LARGE SCALE GENOMIC DNA]</scope>
    <source>
        <strain evidence="1 2">2012CJ34-2</strain>
    </source>
</reference>
<dbReference type="Proteomes" id="UP001203338">
    <property type="component" value="Unassembled WGS sequence"/>
</dbReference>
<organism evidence="1 2">
    <name type="scientific">Parendozoicomonas callyspongiae</name>
    <dbReference type="NCBI Taxonomy" id="2942213"/>
    <lineage>
        <taxon>Bacteria</taxon>
        <taxon>Pseudomonadati</taxon>
        <taxon>Pseudomonadota</taxon>
        <taxon>Gammaproteobacteria</taxon>
        <taxon>Oceanospirillales</taxon>
        <taxon>Endozoicomonadaceae</taxon>
        <taxon>Parendozoicomonas</taxon>
    </lineage>
</organism>
<dbReference type="RefSeq" id="WP_249699061.1">
    <property type="nucleotide sequence ID" value="NZ_JAMFLX010000009.1"/>
</dbReference>
<comment type="caution">
    <text evidence="1">The sequence shown here is derived from an EMBL/GenBank/DDBJ whole genome shotgun (WGS) entry which is preliminary data.</text>
</comment>
<evidence type="ECO:0000313" key="1">
    <source>
        <dbReference type="EMBL" id="MCL6269941.1"/>
    </source>
</evidence>
<dbReference type="InterPro" id="IPR011029">
    <property type="entry name" value="DEATH-like_dom_sf"/>
</dbReference>
<dbReference type="EMBL" id="JAMFLX010000009">
    <property type="protein sequence ID" value="MCL6269941.1"/>
    <property type="molecule type" value="Genomic_DNA"/>
</dbReference>
<keyword evidence="2" id="KW-1185">Reference proteome</keyword>
<protein>
    <submittedName>
        <fullName evidence="1">Uncharacterized protein</fullName>
    </submittedName>
</protein>
<evidence type="ECO:0000313" key="2">
    <source>
        <dbReference type="Proteomes" id="UP001203338"/>
    </source>
</evidence>
<name>A0ABT0PFE3_9GAMM</name>
<sequence>MKNENCFLSVYQLTRAFLLVIVTVLLSPSVLAIQTIKIAFEKGTIELKLHQDLSWKARGYSGLKPSQDGEDLKISPVGNSSKRFIDIGVGNPGSDSARGTLNVVVLAPAQQASNPGLQHTLSYLDSESLSAPDAALQDEDAITMLMEGLTLTELQEGRIGMHSGQSGTWLTEENSLQGENFTLTAPGYRVVMGFRIKDLAKDNILFRQPVIGSNEYTVVFNKSHVQGHSETGMPSSALLLVMYYEDDTQGDSKVVIHMVQGQEQPGRTSADDEDYTLNVDVRLQLAQRLPLETMRKVVREAGIEDMQIEPILFGLQSQPQSEKVYKLLELIADMKEEGNSAFYISQLLEKVGASQLAERLRKKQLEITQDDRDLQTQMRFLGRELNELAPVLAVSTNVFSNDDLEKIKVDFSPGYQLLNLAFQKNKLHDIYKSCQTLDYSVVDIQLQDPEFSILASLMQTPGKEASPESEQLKSATIIIPDDEDLNIRLHEEYTSRDFGNDFRIIEKKQFENTIRQLSAVHGINHGHGMVTEDGKRLKLTPSAHFYDFPQKPSKKQTYMTGRPCYRSHGHMVNWLNHEELPVVLRSVGINCLTSVISGTRVKPSGSLAFNYYKSWEKFDKDKGIRVGRRILRSLSDDELGRVKCEVFHELGVKCQSNSCQGFRTTKKIHENEVVISTAEFNRIDPIDIQKPLNHLLPLQIKPSK</sequence>